<name>L9WQG7_9EURY</name>
<dbReference type="STRING" id="1227499.C493_17406"/>
<comment type="caution">
    <text evidence="2">The sequence shown here is derived from an EMBL/GenBank/DDBJ whole genome shotgun (WGS) entry which is preliminary data.</text>
</comment>
<dbReference type="Proteomes" id="UP000011602">
    <property type="component" value="Unassembled WGS sequence"/>
</dbReference>
<feature type="transmembrane region" description="Helical" evidence="1">
    <location>
        <begin position="145"/>
        <end position="171"/>
    </location>
</feature>
<dbReference type="AlphaFoldDB" id="L9WQG7"/>
<feature type="transmembrane region" description="Helical" evidence="1">
    <location>
        <begin position="183"/>
        <end position="202"/>
    </location>
</feature>
<keyword evidence="1" id="KW-0472">Membrane</keyword>
<keyword evidence="3" id="KW-1185">Reference proteome</keyword>
<evidence type="ECO:0000313" key="3">
    <source>
        <dbReference type="Proteomes" id="UP000011602"/>
    </source>
</evidence>
<dbReference type="EMBL" id="AOHZ01000081">
    <property type="protein sequence ID" value="ELY51729.1"/>
    <property type="molecule type" value="Genomic_DNA"/>
</dbReference>
<dbReference type="OrthoDB" id="116519at2157"/>
<protein>
    <submittedName>
        <fullName evidence="2">Uncharacterized protein</fullName>
    </submittedName>
</protein>
<sequence>MSPKTPLLGPAEYFASADDPLPVGMAVFALYVLATVGLGVVSVALLATQPADPPATVELLETVGHVVFITGIDLGIAIAAVTIVVHRFSGGSFDGTIGWTLAVVGWSYAPNLLAVPIELAFTIAGNLGESDASAIAVLDLGDGHVAFSSTGVAPIGLIPLLAVTIWSVYIIGYGVAAANDVPVRSAMGVAILVGIGSLLTSLL</sequence>
<dbReference type="RefSeq" id="WP_007260742.1">
    <property type="nucleotide sequence ID" value="NZ_AOHZ01000081.1"/>
</dbReference>
<proteinExistence type="predicted"/>
<feature type="transmembrane region" description="Helical" evidence="1">
    <location>
        <begin position="21"/>
        <end position="46"/>
    </location>
</feature>
<organism evidence="2 3">
    <name type="scientific">Natronolimnohabitans innermongolicus JCM 12255</name>
    <dbReference type="NCBI Taxonomy" id="1227499"/>
    <lineage>
        <taxon>Archaea</taxon>
        <taxon>Methanobacteriati</taxon>
        <taxon>Methanobacteriota</taxon>
        <taxon>Stenosarchaea group</taxon>
        <taxon>Halobacteria</taxon>
        <taxon>Halobacteriales</taxon>
        <taxon>Natrialbaceae</taxon>
        <taxon>Natronolimnohabitans</taxon>
    </lineage>
</organism>
<feature type="transmembrane region" description="Helical" evidence="1">
    <location>
        <begin position="66"/>
        <end position="85"/>
    </location>
</feature>
<accession>L9WQG7</accession>
<keyword evidence="1" id="KW-1133">Transmembrane helix</keyword>
<evidence type="ECO:0000313" key="2">
    <source>
        <dbReference type="EMBL" id="ELY51729.1"/>
    </source>
</evidence>
<evidence type="ECO:0000256" key="1">
    <source>
        <dbReference type="SAM" id="Phobius"/>
    </source>
</evidence>
<keyword evidence="1" id="KW-0812">Transmembrane</keyword>
<reference evidence="2 3" key="1">
    <citation type="journal article" date="2014" name="PLoS Genet.">
        <title>Phylogenetically driven sequencing of extremely halophilic archaea reveals strategies for static and dynamic osmo-response.</title>
        <authorList>
            <person name="Becker E.A."/>
            <person name="Seitzer P.M."/>
            <person name="Tritt A."/>
            <person name="Larsen D."/>
            <person name="Krusor M."/>
            <person name="Yao A.I."/>
            <person name="Wu D."/>
            <person name="Madern D."/>
            <person name="Eisen J.A."/>
            <person name="Darling A.E."/>
            <person name="Facciotti M.T."/>
        </authorList>
    </citation>
    <scope>NUCLEOTIDE SEQUENCE [LARGE SCALE GENOMIC DNA]</scope>
    <source>
        <strain evidence="2 3">JCM 12255</strain>
    </source>
</reference>
<dbReference type="eggNOG" id="arCOG02054">
    <property type="taxonomic scope" value="Archaea"/>
</dbReference>
<gene>
    <name evidence="2" type="ORF">C493_17406</name>
</gene>